<dbReference type="HOGENOM" id="CLU_1487649_0_0_4"/>
<dbReference type="Proteomes" id="UP000005089">
    <property type="component" value="Unassembled WGS sequence"/>
</dbReference>
<feature type="compositionally biased region" description="Basic and acidic residues" evidence="1">
    <location>
        <begin position="52"/>
        <end position="84"/>
    </location>
</feature>
<dbReference type="AlphaFoldDB" id="C3XA87"/>
<dbReference type="GeneID" id="77134886"/>
<evidence type="ECO:0000313" key="2">
    <source>
        <dbReference type="EMBL" id="EEO30113.1"/>
    </source>
</evidence>
<accession>C3XA87</accession>
<dbReference type="RefSeq" id="WP_005881027.1">
    <property type="nucleotide sequence ID" value="NZ_CP019430.1"/>
</dbReference>
<dbReference type="eggNOG" id="COG3861">
    <property type="taxonomic scope" value="Bacteria"/>
</dbReference>
<reference evidence="2 3" key="1">
    <citation type="submission" date="2009-02" db="EMBL/GenBank/DDBJ databases">
        <title>The Genome Sequence of Oxalobacter formigenes OXCC13.</title>
        <authorList>
            <consortium name="The Broad Institute Genome Sequencing Platform"/>
            <person name="Ward D."/>
            <person name="Young S.K."/>
            <person name="Kodira C.D."/>
            <person name="Zeng Q."/>
            <person name="Koehrsen M."/>
            <person name="Alvarado L."/>
            <person name="Berlin A."/>
            <person name="Borenstein D."/>
            <person name="Chen Z."/>
            <person name="Engels R."/>
            <person name="Freedman E."/>
            <person name="Gellesch M."/>
            <person name="Goldberg J."/>
            <person name="Griggs A."/>
            <person name="Gujja S."/>
            <person name="Heiman D."/>
            <person name="Hepburn T."/>
            <person name="Howarth C."/>
            <person name="Jen D."/>
            <person name="Larson L."/>
            <person name="Lewis B."/>
            <person name="Mehta T."/>
            <person name="Park D."/>
            <person name="Pearson M."/>
            <person name="Roberts A."/>
            <person name="Saif S."/>
            <person name="Shea T."/>
            <person name="Shenoy N."/>
            <person name="Sisk P."/>
            <person name="Stolte C."/>
            <person name="Sykes S."/>
            <person name="Walk T."/>
            <person name="White J."/>
            <person name="Yandava C."/>
            <person name="Allison M.J."/>
            <person name="Lander E."/>
            <person name="Nusbaum C."/>
            <person name="Galagan J."/>
            <person name="Birren B."/>
        </authorList>
    </citation>
    <scope>NUCLEOTIDE SEQUENCE [LARGE SCALE GENOMIC DNA]</scope>
    <source>
        <strain evidence="2 3">OXCC13</strain>
    </source>
</reference>
<feature type="region of interest" description="Disordered" evidence="1">
    <location>
        <begin position="1"/>
        <end position="91"/>
    </location>
</feature>
<feature type="compositionally biased region" description="Polar residues" evidence="1">
    <location>
        <begin position="1"/>
        <end position="20"/>
    </location>
</feature>
<protein>
    <submittedName>
        <fullName evidence="2">Uncharacterized protein</fullName>
    </submittedName>
</protein>
<proteinExistence type="predicted"/>
<dbReference type="Gene3D" id="1.10.287.700">
    <property type="entry name" value="Helix hairpin bin"/>
    <property type="match status" value="1"/>
</dbReference>
<dbReference type="OrthoDB" id="581516at2"/>
<organism evidence="2 3">
    <name type="scientific">Oxalobacter formigenes OXCC13</name>
    <dbReference type="NCBI Taxonomy" id="556269"/>
    <lineage>
        <taxon>Bacteria</taxon>
        <taxon>Pseudomonadati</taxon>
        <taxon>Pseudomonadota</taxon>
        <taxon>Betaproteobacteria</taxon>
        <taxon>Burkholderiales</taxon>
        <taxon>Oxalobacteraceae</taxon>
        <taxon>Oxalobacter</taxon>
    </lineage>
</organism>
<gene>
    <name evidence="2" type="ORF">OFBG_01141</name>
</gene>
<name>C3XA87_OXAFO</name>
<evidence type="ECO:0000313" key="3">
    <source>
        <dbReference type="Proteomes" id="UP000005089"/>
    </source>
</evidence>
<feature type="compositionally biased region" description="Basic and acidic residues" evidence="1">
    <location>
        <begin position="22"/>
        <end position="36"/>
    </location>
</feature>
<evidence type="ECO:0000256" key="1">
    <source>
        <dbReference type="SAM" id="MobiDB-lite"/>
    </source>
</evidence>
<dbReference type="EMBL" id="GG658170">
    <property type="protein sequence ID" value="EEO30113.1"/>
    <property type="molecule type" value="Genomic_DNA"/>
</dbReference>
<keyword evidence="3" id="KW-1185">Reference proteome</keyword>
<sequence>MDMNTPETGSDFNKKMNQAADNAKDSLKNASDKTKDAVQNAADATSDAMGKAVDKTSDAMKKAGDKIKDMFNKDDHDMDDKKNTYADSGTDSKYNEEAFIKEWKTSYWTSGGKYEDYQPAFQYGAQLAENELKHLNRTWEEVEPSAHAAWELYNRDSEMSWDRNKDAIKFGWDTIMQRAKH</sequence>